<dbReference type="AlphaFoldDB" id="A0A2H0ALN6"/>
<proteinExistence type="predicted"/>
<gene>
    <name evidence="2" type="ORF">COX15_00965</name>
</gene>
<protein>
    <submittedName>
        <fullName evidence="2">Uncharacterized protein</fullName>
    </submittedName>
</protein>
<dbReference type="Proteomes" id="UP000230007">
    <property type="component" value="Unassembled WGS sequence"/>
</dbReference>
<keyword evidence="1" id="KW-0812">Transmembrane</keyword>
<evidence type="ECO:0000313" key="3">
    <source>
        <dbReference type="Proteomes" id="UP000230007"/>
    </source>
</evidence>
<keyword evidence="1" id="KW-0472">Membrane</keyword>
<feature type="transmembrane region" description="Helical" evidence="1">
    <location>
        <begin position="7"/>
        <end position="24"/>
    </location>
</feature>
<reference evidence="2 3" key="1">
    <citation type="submission" date="2017-09" db="EMBL/GenBank/DDBJ databases">
        <title>Depth-based differentiation of microbial function through sediment-hosted aquifers and enrichment of novel symbionts in the deep terrestrial subsurface.</title>
        <authorList>
            <person name="Probst A.J."/>
            <person name="Ladd B."/>
            <person name="Jarett J.K."/>
            <person name="Geller-Mcgrath D.E."/>
            <person name="Sieber C.M."/>
            <person name="Emerson J.B."/>
            <person name="Anantharaman K."/>
            <person name="Thomas B.C."/>
            <person name="Malmstrom R."/>
            <person name="Stieglmeier M."/>
            <person name="Klingl A."/>
            <person name="Woyke T."/>
            <person name="Ryan C.M."/>
            <person name="Banfield J.F."/>
        </authorList>
    </citation>
    <scope>NUCLEOTIDE SEQUENCE [LARGE SCALE GENOMIC DNA]</scope>
    <source>
        <strain evidence="2">CG23_combo_of_CG06-09_8_20_14_all_42_19</strain>
    </source>
</reference>
<dbReference type="EMBL" id="PCSK01000019">
    <property type="protein sequence ID" value="PIP46336.1"/>
    <property type="molecule type" value="Genomic_DNA"/>
</dbReference>
<accession>A0A2H0ALN6</accession>
<comment type="caution">
    <text evidence="2">The sequence shown here is derived from an EMBL/GenBank/DDBJ whole genome shotgun (WGS) entry which is preliminary data.</text>
</comment>
<evidence type="ECO:0000256" key="1">
    <source>
        <dbReference type="SAM" id="Phobius"/>
    </source>
</evidence>
<keyword evidence="1" id="KW-1133">Transmembrane helix</keyword>
<feature type="transmembrane region" description="Helical" evidence="1">
    <location>
        <begin position="61"/>
        <end position="87"/>
    </location>
</feature>
<feature type="transmembrane region" description="Helical" evidence="1">
    <location>
        <begin position="36"/>
        <end position="54"/>
    </location>
</feature>
<organism evidence="2 3">
    <name type="scientific">Candidatus Colwellbacteria bacterium CG23_combo_of_CG06-09_8_20_14_all_42_19</name>
    <dbReference type="NCBI Taxonomy" id="1974541"/>
    <lineage>
        <taxon>Bacteria</taxon>
        <taxon>Candidatus Colwelliibacteriota</taxon>
    </lineage>
</organism>
<evidence type="ECO:0000313" key="2">
    <source>
        <dbReference type="EMBL" id="PIP46336.1"/>
    </source>
</evidence>
<sequence length="119" mass="13129">MTSYGKILGIVLIIALTTSVFFVFGVHELKNHFCPINAATGICGFLGGLVNVIDHIFSMNLFLVIILPALVSFIALLAYSLLLPVFVQEPLSFRVSPSQPKVKVKESRWARFHINSPTL</sequence>
<name>A0A2H0ALN6_9BACT</name>